<gene>
    <name evidence="1" type="ordered locus">Btus_0891</name>
</gene>
<dbReference type="STRING" id="562970.Btus_0891"/>
<keyword evidence="2" id="KW-1185">Reference proteome</keyword>
<proteinExistence type="predicted"/>
<sequence length="78" mass="8936">MVQNISGYIVRLDIVSGQRGVQEASAWRAEVDALIQRVRSKIAGYRDVLRTIHEHHEHMRLTSNLTGWHSPADRCELT</sequence>
<dbReference type="KEGG" id="bts:Btus_0891"/>
<dbReference type="Proteomes" id="UP000002368">
    <property type="component" value="Chromosome"/>
</dbReference>
<dbReference type="EMBL" id="CP002017">
    <property type="protein sequence ID" value="ADG05635.1"/>
    <property type="molecule type" value="Genomic_DNA"/>
</dbReference>
<organism evidence="1 2">
    <name type="scientific">Kyrpidia tusciae (strain DSM 2912 / NBRC 15312 / T2)</name>
    <name type="common">Bacillus tusciae</name>
    <dbReference type="NCBI Taxonomy" id="562970"/>
    <lineage>
        <taxon>Bacteria</taxon>
        <taxon>Bacillati</taxon>
        <taxon>Bacillota</taxon>
        <taxon>Bacilli</taxon>
        <taxon>Bacillales</taxon>
        <taxon>Alicyclobacillaceae</taxon>
        <taxon>Kyrpidia</taxon>
    </lineage>
</organism>
<protein>
    <submittedName>
        <fullName evidence="1">Uncharacterized protein</fullName>
    </submittedName>
</protein>
<accession>D5WW03</accession>
<dbReference type="HOGENOM" id="CLU_2617411_0_0_9"/>
<evidence type="ECO:0000313" key="2">
    <source>
        <dbReference type="Proteomes" id="UP000002368"/>
    </source>
</evidence>
<reference evidence="1 2" key="1">
    <citation type="journal article" date="2011" name="Stand. Genomic Sci.">
        <title>Complete genome sequence of the thermophilic, hydrogen-oxidizing Bacillus tusciae type strain (T2) and reclassification in the new genus, Kyrpidia gen. nov. as Kyrpidia tusciae comb. nov. and emendation of the family Alicyclobacillaceae da Costa and Rainey, 2010.</title>
        <authorList>
            <person name="Klenk H.P."/>
            <person name="Lapidus A."/>
            <person name="Chertkov O."/>
            <person name="Copeland A."/>
            <person name="Del Rio T.G."/>
            <person name="Nolan M."/>
            <person name="Lucas S."/>
            <person name="Chen F."/>
            <person name="Tice H."/>
            <person name="Cheng J.F."/>
            <person name="Han C."/>
            <person name="Bruce D."/>
            <person name="Goodwin L."/>
            <person name="Pitluck S."/>
            <person name="Pati A."/>
            <person name="Ivanova N."/>
            <person name="Mavromatis K."/>
            <person name="Daum C."/>
            <person name="Chen A."/>
            <person name="Palaniappan K."/>
            <person name="Chang Y.J."/>
            <person name="Land M."/>
            <person name="Hauser L."/>
            <person name="Jeffries C.D."/>
            <person name="Detter J.C."/>
            <person name="Rohde M."/>
            <person name="Abt B."/>
            <person name="Pukall R."/>
            <person name="Goker M."/>
            <person name="Bristow J."/>
            <person name="Markowitz V."/>
            <person name="Hugenholtz P."/>
            <person name="Eisen J.A."/>
        </authorList>
    </citation>
    <scope>NUCLEOTIDE SEQUENCE [LARGE SCALE GENOMIC DNA]</scope>
    <source>
        <strain evidence="1 2">DSM 2912</strain>
    </source>
</reference>
<dbReference type="AlphaFoldDB" id="D5WW03"/>
<name>D5WW03_KYRT2</name>
<evidence type="ECO:0000313" key="1">
    <source>
        <dbReference type="EMBL" id="ADG05635.1"/>
    </source>
</evidence>